<organism evidence="4 5">
    <name type="scientific">Pendulispora albinea</name>
    <dbReference type="NCBI Taxonomy" id="2741071"/>
    <lineage>
        <taxon>Bacteria</taxon>
        <taxon>Pseudomonadati</taxon>
        <taxon>Myxococcota</taxon>
        <taxon>Myxococcia</taxon>
        <taxon>Myxococcales</taxon>
        <taxon>Sorangiineae</taxon>
        <taxon>Pendulisporaceae</taxon>
        <taxon>Pendulispora</taxon>
    </lineage>
</organism>
<keyword evidence="2" id="KW-0479">Metal-binding</keyword>
<evidence type="ECO:0000313" key="4">
    <source>
        <dbReference type="EMBL" id="WXB14250.1"/>
    </source>
</evidence>
<dbReference type="NCBIfam" id="TIGR00040">
    <property type="entry name" value="yfcE"/>
    <property type="match status" value="1"/>
</dbReference>
<name>A0ABZ2LYR5_9BACT</name>
<sequence>MRESIAFGGGLEEGALRLVVVADTHGKPHPRSAELISKERPDRILHAGDIGDMSVLETLATIAPVSAVRGNIDGHGADIPDVRILDICDGDAVLLKLLLLHIAVNGPRLRADAVRLAQAEDASVVVCGHSHVPFLGRDRGLVMFNPGSIGPRRFQLPILFGVIHINRHRVEMKHIDCESGAVWRPGAT</sequence>
<dbReference type="InterPro" id="IPR024654">
    <property type="entry name" value="Calcineurin-like_PHP_lpxH"/>
</dbReference>
<evidence type="ECO:0000256" key="1">
    <source>
        <dbReference type="ARBA" id="ARBA00008950"/>
    </source>
</evidence>
<dbReference type="InterPro" id="IPR029052">
    <property type="entry name" value="Metallo-depent_PP-like"/>
</dbReference>
<evidence type="ECO:0000313" key="5">
    <source>
        <dbReference type="Proteomes" id="UP001370348"/>
    </source>
</evidence>
<dbReference type="Proteomes" id="UP001370348">
    <property type="component" value="Chromosome"/>
</dbReference>
<gene>
    <name evidence="4" type="ORF">LZC94_41305</name>
</gene>
<dbReference type="Gene3D" id="3.60.21.10">
    <property type="match status" value="1"/>
</dbReference>
<proteinExistence type="inferred from homology"/>
<evidence type="ECO:0000259" key="3">
    <source>
        <dbReference type="Pfam" id="PF12850"/>
    </source>
</evidence>
<dbReference type="RefSeq" id="WP_394823870.1">
    <property type="nucleotide sequence ID" value="NZ_CP089984.1"/>
</dbReference>
<dbReference type="EMBL" id="CP089984">
    <property type="protein sequence ID" value="WXB14250.1"/>
    <property type="molecule type" value="Genomic_DNA"/>
</dbReference>
<reference evidence="4 5" key="1">
    <citation type="submission" date="2021-12" db="EMBL/GenBank/DDBJ databases">
        <title>Discovery of the Pendulisporaceae a myxobacterial family with distinct sporulation behavior and unique specialized metabolism.</title>
        <authorList>
            <person name="Garcia R."/>
            <person name="Popoff A."/>
            <person name="Bader C.D."/>
            <person name="Loehr J."/>
            <person name="Walesch S."/>
            <person name="Walt C."/>
            <person name="Boldt J."/>
            <person name="Bunk B."/>
            <person name="Haeckl F.J.F.P.J."/>
            <person name="Gunesch A.P."/>
            <person name="Birkelbach J."/>
            <person name="Nuebel U."/>
            <person name="Pietschmann T."/>
            <person name="Bach T."/>
            <person name="Mueller R."/>
        </authorList>
    </citation>
    <scope>NUCLEOTIDE SEQUENCE [LARGE SCALE GENOMIC DNA]</scope>
    <source>
        <strain evidence="4 5">MSr11954</strain>
    </source>
</reference>
<comment type="cofactor">
    <cofactor evidence="2">
        <name>a divalent metal cation</name>
        <dbReference type="ChEBI" id="CHEBI:60240"/>
    </cofactor>
</comment>
<keyword evidence="5" id="KW-1185">Reference proteome</keyword>
<dbReference type="InterPro" id="IPR000979">
    <property type="entry name" value="Phosphodiesterase_MJ0936/Vps29"/>
</dbReference>
<accession>A0ABZ2LYR5</accession>
<evidence type="ECO:0000256" key="2">
    <source>
        <dbReference type="RuleBase" id="RU362039"/>
    </source>
</evidence>
<feature type="domain" description="Calcineurin-like phosphoesterase" evidence="3">
    <location>
        <begin position="17"/>
        <end position="166"/>
    </location>
</feature>
<comment type="similarity">
    <text evidence="1 2">Belongs to the metallophosphoesterase superfamily. YfcE family.</text>
</comment>
<dbReference type="EC" id="3.1.4.-" evidence="2"/>
<dbReference type="PANTHER" id="PTHR11124">
    <property type="entry name" value="VACUOLAR SORTING PROTEIN VPS29"/>
    <property type="match status" value="1"/>
</dbReference>
<protein>
    <recommendedName>
        <fullName evidence="2">Phosphoesterase</fullName>
        <ecNumber evidence="2">3.1.4.-</ecNumber>
    </recommendedName>
</protein>
<dbReference type="Pfam" id="PF12850">
    <property type="entry name" value="Metallophos_2"/>
    <property type="match status" value="1"/>
</dbReference>
<dbReference type="SUPFAM" id="SSF56300">
    <property type="entry name" value="Metallo-dependent phosphatases"/>
    <property type="match status" value="1"/>
</dbReference>